<feature type="transmembrane region" description="Helical" evidence="1">
    <location>
        <begin position="151"/>
        <end position="168"/>
    </location>
</feature>
<keyword evidence="1" id="KW-0812">Transmembrane</keyword>
<organism evidence="2 3">
    <name type="scientific">Anthostomella pinea</name>
    <dbReference type="NCBI Taxonomy" id="933095"/>
    <lineage>
        <taxon>Eukaryota</taxon>
        <taxon>Fungi</taxon>
        <taxon>Dikarya</taxon>
        <taxon>Ascomycota</taxon>
        <taxon>Pezizomycotina</taxon>
        <taxon>Sordariomycetes</taxon>
        <taxon>Xylariomycetidae</taxon>
        <taxon>Xylariales</taxon>
        <taxon>Xylariaceae</taxon>
        <taxon>Anthostomella</taxon>
    </lineage>
</organism>
<feature type="transmembrane region" description="Helical" evidence="1">
    <location>
        <begin position="121"/>
        <end position="139"/>
    </location>
</feature>
<sequence length="171" mass="19295">MASTVSLPIYMLFSLIITLIMANRGILSVLLEPPVTRRQSLERVAFSATIIQLATYLFDKKVLFEPFLTDRQTTTPAEKTLCVLFYACTVTAMTMATGVGLLATAKLFGRNTMWPTYASRIGWIMYRTYVCVSGLSIGLGDDWVLRFPFELMGWIAFPFLLELWIPILETS</sequence>
<feature type="transmembrane region" description="Helical" evidence="1">
    <location>
        <begin position="12"/>
        <end position="31"/>
    </location>
</feature>
<keyword evidence="3" id="KW-1185">Reference proteome</keyword>
<dbReference type="AlphaFoldDB" id="A0AAI8V8K1"/>
<reference evidence="2" key="1">
    <citation type="submission" date="2023-10" db="EMBL/GenBank/DDBJ databases">
        <authorList>
            <person name="Hackl T."/>
        </authorList>
    </citation>
    <scope>NUCLEOTIDE SEQUENCE</scope>
</reference>
<comment type="caution">
    <text evidence="2">The sequence shown here is derived from an EMBL/GenBank/DDBJ whole genome shotgun (WGS) entry which is preliminary data.</text>
</comment>
<accession>A0AAI8V8K1</accession>
<name>A0AAI8V8K1_9PEZI</name>
<evidence type="ECO:0000313" key="2">
    <source>
        <dbReference type="EMBL" id="CAJ2500409.1"/>
    </source>
</evidence>
<evidence type="ECO:0000313" key="3">
    <source>
        <dbReference type="Proteomes" id="UP001295740"/>
    </source>
</evidence>
<keyword evidence="1" id="KW-0472">Membrane</keyword>
<keyword evidence="1" id="KW-1133">Transmembrane helix</keyword>
<gene>
    <name evidence="2" type="ORF">KHLLAP_LOCUS877</name>
</gene>
<dbReference type="Proteomes" id="UP001295740">
    <property type="component" value="Unassembled WGS sequence"/>
</dbReference>
<evidence type="ECO:0000256" key="1">
    <source>
        <dbReference type="SAM" id="Phobius"/>
    </source>
</evidence>
<dbReference type="EMBL" id="CAUWAG010000003">
    <property type="protein sequence ID" value="CAJ2500409.1"/>
    <property type="molecule type" value="Genomic_DNA"/>
</dbReference>
<proteinExistence type="predicted"/>
<protein>
    <submittedName>
        <fullName evidence="2">Uu.00g032620.m01.CDS01</fullName>
    </submittedName>
</protein>
<feature type="transmembrane region" description="Helical" evidence="1">
    <location>
        <begin position="83"/>
        <end position="109"/>
    </location>
</feature>